<protein>
    <submittedName>
        <fullName evidence="3">Uncharacterized protein</fullName>
    </submittedName>
</protein>
<proteinExistence type="predicted"/>
<accession>A0A914UZD4</accession>
<reference evidence="3" key="1">
    <citation type="submission" date="2022-11" db="UniProtKB">
        <authorList>
            <consortium name="WormBaseParasite"/>
        </authorList>
    </citation>
    <scope>IDENTIFICATION</scope>
</reference>
<dbReference type="WBParaSite" id="PSAMB.scaffold13893size2077.g35758.t1">
    <property type="protein sequence ID" value="PSAMB.scaffold13893size2077.g35758.t1"/>
    <property type="gene ID" value="PSAMB.scaffold13893size2077.g35758"/>
</dbReference>
<organism evidence="2 3">
    <name type="scientific">Plectus sambesii</name>
    <dbReference type="NCBI Taxonomy" id="2011161"/>
    <lineage>
        <taxon>Eukaryota</taxon>
        <taxon>Metazoa</taxon>
        <taxon>Ecdysozoa</taxon>
        <taxon>Nematoda</taxon>
        <taxon>Chromadorea</taxon>
        <taxon>Plectida</taxon>
        <taxon>Plectina</taxon>
        <taxon>Plectoidea</taxon>
        <taxon>Plectidae</taxon>
        <taxon>Plectus</taxon>
    </lineage>
</organism>
<dbReference type="AlphaFoldDB" id="A0A914UZD4"/>
<evidence type="ECO:0000313" key="3">
    <source>
        <dbReference type="WBParaSite" id="PSAMB.scaffold13893size2077.g35758.t1"/>
    </source>
</evidence>
<name>A0A914UZD4_9BILA</name>
<sequence length="116" mass="13514">RDVSRRNTVFTAGPRATGGRGDDVIPLTVERLRDIVAQPIEIFEAAEQERTEQIVEAFRTKPFEELVEITKEGQHELDENVRTVLQRVKERSDSCTYKKTKPKNLYELEMPEMFVY</sequence>
<evidence type="ECO:0000256" key="1">
    <source>
        <dbReference type="SAM" id="MobiDB-lite"/>
    </source>
</evidence>
<keyword evidence="2" id="KW-1185">Reference proteome</keyword>
<dbReference type="Proteomes" id="UP000887566">
    <property type="component" value="Unplaced"/>
</dbReference>
<feature type="compositionally biased region" description="Polar residues" evidence="1">
    <location>
        <begin position="1"/>
        <end position="10"/>
    </location>
</feature>
<feature type="region of interest" description="Disordered" evidence="1">
    <location>
        <begin position="1"/>
        <end position="22"/>
    </location>
</feature>
<evidence type="ECO:0000313" key="2">
    <source>
        <dbReference type="Proteomes" id="UP000887566"/>
    </source>
</evidence>